<dbReference type="InParanoid" id="E9HHJ8"/>
<sequence length="257" mass="29645">MVRHYIRKTERCMYPDGYILKAVKKVVAEKQNVCDVSKGTSIPKRSLLKYVKNFLANGIQDEFEATTIIGGYQKPRKVFSSEQESNLSSYVKRASDIYHGITTTDMRRLAYQYATQEKCIVPLSWSVKKEAGRDWLSGFMRRRQDLSIRKPQATSLSRATSFNKHYVDSFFDNVEVELQVRDAHWLQSALHYLPQGSLFHHILSFHEFILRNISSMVPLLVLLDPPIIWLDMSERSVDFAPSFVTDRPFNSSPVPSS</sequence>
<proteinExistence type="predicted"/>
<dbReference type="KEGG" id="dpx:DAPPUDRAFT_114256"/>
<dbReference type="EMBL" id="GL732648">
    <property type="protein sequence ID" value="EFX68790.1"/>
    <property type="molecule type" value="Genomic_DNA"/>
</dbReference>
<reference evidence="1 2" key="1">
    <citation type="journal article" date="2011" name="Science">
        <title>The ecoresponsive genome of Daphnia pulex.</title>
        <authorList>
            <person name="Colbourne J.K."/>
            <person name="Pfrender M.E."/>
            <person name="Gilbert D."/>
            <person name="Thomas W.K."/>
            <person name="Tucker A."/>
            <person name="Oakley T.H."/>
            <person name="Tokishita S."/>
            <person name="Aerts A."/>
            <person name="Arnold G.J."/>
            <person name="Basu M.K."/>
            <person name="Bauer D.J."/>
            <person name="Caceres C.E."/>
            <person name="Carmel L."/>
            <person name="Casola C."/>
            <person name="Choi J.H."/>
            <person name="Detter J.C."/>
            <person name="Dong Q."/>
            <person name="Dusheyko S."/>
            <person name="Eads B.D."/>
            <person name="Frohlich T."/>
            <person name="Geiler-Samerotte K.A."/>
            <person name="Gerlach D."/>
            <person name="Hatcher P."/>
            <person name="Jogdeo S."/>
            <person name="Krijgsveld J."/>
            <person name="Kriventseva E.V."/>
            <person name="Kultz D."/>
            <person name="Laforsch C."/>
            <person name="Lindquist E."/>
            <person name="Lopez J."/>
            <person name="Manak J.R."/>
            <person name="Muller J."/>
            <person name="Pangilinan J."/>
            <person name="Patwardhan R.P."/>
            <person name="Pitluck S."/>
            <person name="Pritham E.J."/>
            <person name="Rechtsteiner A."/>
            <person name="Rho M."/>
            <person name="Rogozin I.B."/>
            <person name="Sakarya O."/>
            <person name="Salamov A."/>
            <person name="Schaack S."/>
            <person name="Shapiro H."/>
            <person name="Shiga Y."/>
            <person name="Skalitzky C."/>
            <person name="Smith Z."/>
            <person name="Souvorov A."/>
            <person name="Sung W."/>
            <person name="Tang Z."/>
            <person name="Tsuchiya D."/>
            <person name="Tu H."/>
            <person name="Vos H."/>
            <person name="Wang M."/>
            <person name="Wolf Y.I."/>
            <person name="Yamagata H."/>
            <person name="Yamada T."/>
            <person name="Ye Y."/>
            <person name="Shaw J.R."/>
            <person name="Andrews J."/>
            <person name="Crease T.J."/>
            <person name="Tang H."/>
            <person name="Lucas S.M."/>
            <person name="Robertson H.M."/>
            <person name="Bork P."/>
            <person name="Koonin E.V."/>
            <person name="Zdobnov E.M."/>
            <person name="Grigoriev I.V."/>
            <person name="Lynch M."/>
            <person name="Boore J.L."/>
        </authorList>
    </citation>
    <scope>NUCLEOTIDE SEQUENCE [LARGE SCALE GENOMIC DNA]</scope>
</reference>
<dbReference type="STRING" id="6669.E9HHJ8"/>
<name>E9HHJ8_DAPPU</name>
<dbReference type="PhylomeDB" id="E9HHJ8"/>
<dbReference type="eggNOG" id="KOG3105">
    <property type="taxonomic scope" value="Eukaryota"/>
</dbReference>
<dbReference type="Proteomes" id="UP000000305">
    <property type="component" value="Unassembled WGS sequence"/>
</dbReference>
<gene>
    <name evidence="1" type="ORF">DAPPUDRAFT_114256</name>
</gene>
<protein>
    <recommendedName>
        <fullName evidence="3">HTH CENPB-type domain-containing protein</fullName>
    </recommendedName>
</protein>
<dbReference type="AlphaFoldDB" id="E9HHJ8"/>
<evidence type="ECO:0000313" key="1">
    <source>
        <dbReference type="EMBL" id="EFX68790.1"/>
    </source>
</evidence>
<accession>E9HHJ8</accession>
<dbReference type="OrthoDB" id="6357601at2759"/>
<keyword evidence="2" id="KW-1185">Reference proteome</keyword>
<dbReference type="HOGENOM" id="CLU_1082824_0_0_1"/>
<evidence type="ECO:0008006" key="3">
    <source>
        <dbReference type="Google" id="ProtNLM"/>
    </source>
</evidence>
<organism evidence="1 2">
    <name type="scientific">Daphnia pulex</name>
    <name type="common">Water flea</name>
    <dbReference type="NCBI Taxonomy" id="6669"/>
    <lineage>
        <taxon>Eukaryota</taxon>
        <taxon>Metazoa</taxon>
        <taxon>Ecdysozoa</taxon>
        <taxon>Arthropoda</taxon>
        <taxon>Crustacea</taxon>
        <taxon>Branchiopoda</taxon>
        <taxon>Diplostraca</taxon>
        <taxon>Cladocera</taxon>
        <taxon>Anomopoda</taxon>
        <taxon>Daphniidae</taxon>
        <taxon>Daphnia</taxon>
    </lineage>
</organism>
<dbReference type="OMA" id="DWMERSA"/>
<evidence type="ECO:0000313" key="2">
    <source>
        <dbReference type="Proteomes" id="UP000000305"/>
    </source>
</evidence>